<sequence length="106" mass="11751">MATEHFTQESFEQQVIGGKGLALVDFWAEWCGPCRMLGPTIDELADELDGSVLVGKVNVDEQSDIAARYGVMTIPTVILFKDGEEADRSVGFLPKQRFLDMIEKAK</sequence>
<protein>
    <recommendedName>
        <fullName evidence="2 7">Thioredoxin</fullName>
    </recommendedName>
</protein>
<dbReference type="NCBIfam" id="TIGR01068">
    <property type="entry name" value="thioredoxin"/>
    <property type="match status" value="1"/>
</dbReference>
<dbReference type="Proteomes" id="UP000653127">
    <property type="component" value="Unassembled WGS sequence"/>
</dbReference>
<dbReference type="Pfam" id="PF00085">
    <property type="entry name" value="Thioredoxin"/>
    <property type="match status" value="1"/>
</dbReference>
<evidence type="ECO:0000256" key="4">
    <source>
        <dbReference type="ARBA" id="ARBA00022982"/>
    </source>
</evidence>
<evidence type="ECO:0000256" key="9">
    <source>
        <dbReference type="PIRSR" id="PIRSR000077-1"/>
    </source>
</evidence>
<feature type="active site" description="Nucleophile" evidence="9">
    <location>
        <position position="31"/>
    </location>
</feature>
<evidence type="ECO:0000313" key="13">
    <source>
        <dbReference type="Proteomes" id="UP000653127"/>
    </source>
</evidence>
<feature type="site" description="Contributes to redox potential value" evidence="9">
    <location>
        <position position="33"/>
    </location>
</feature>
<feature type="domain" description="Thioredoxin" evidence="11">
    <location>
        <begin position="2"/>
        <end position="106"/>
    </location>
</feature>
<gene>
    <name evidence="12" type="primary">trxA</name>
    <name evidence="12" type="ORF">H8711_12470</name>
</gene>
<dbReference type="PANTHER" id="PTHR45663:SF11">
    <property type="entry name" value="GEO12009P1"/>
    <property type="match status" value="1"/>
</dbReference>
<dbReference type="PROSITE" id="PS51352">
    <property type="entry name" value="THIOREDOXIN_2"/>
    <property type="match status" value="1"/>
</dbReference>
<dbReference type="PIRSF" id="PIRSF000077">
    <property type="entry name" value="Thioredoxin"/>
    <property type="match status" value="1"/>
</dbReference>
<dbReference type="InterPro" id="IPR013766">
    <property type="entry name" value="Thioredoxin_domain"/>
</dbReference>
<evidence type="ECO:0000313" key="12">
    <source>
        <dbReference type="EMBL" id="MBC8547730.1"/>
    </source>
</evidence>
<organism evidence="12 13">
    <name type="scientific">Ligaoa zhengdingensis</name>
    <dbReference type="NCBI Taxonomy" id="2763658"/>
    <lineage>
        <taxon>Bacteria</taxon>
        <taxon>Bacillati</taxon>
        <taxon>Bacillota</taxon>
        <taxon>Clostridia</taxon>
        <taxon>Eubacteriales</taxon>
        <taxon>Oscillospiraceae</taxon>
        <taxon>Ligaoa</taxon>
    </lineage>
</organism>
<dbReference type="CDD" id="cd02947">
    <property type="entry name" value="TRX_family"/>
    <property type="match status" value="1"/>
</dbReference>
<keyword evidence="4" id="KW-0249">Electron transport</keyword>
<feature type="site" description="Deprotonates C-terminal active site Cys" evidence="9">
    <location>
        <position position="25"/>
    </location>
</feature>
<evidence type="ECO:0000256" key="5">
    <source>
        <dbReference type="ARBA" id="ARBA00023157"/>
    </source>
</evidence>
<dbReference type="RefSeq" id="WP_249283758.1">
    <property type="nucleotide sequence ID" value="NZ_JACRST010000035.1"/>
</dbReference>
<dbReference type="PRINTS" id="PR00421">
    <property type="entry name" value="THIOREDOXIN"/>
</dbReference>
<comment type="caution">
    <text evidence="12">The sequence shown here is derived from an EMBL/GenBank/DDBJ whole genome shotgun (WGS) entry which is preliminary data.</text>
</comment>
<dbReference type="InterPro" id="IPR005746">
    <property type="entry name" value="Thioredoxin"/>
</dbReference>
<accession>A0A926I5R0</accession>
<evidence type="ECO:0000256" key="8">
    <source>
        <dbReference type="PIRNR" id="PIRNR000077"/>
    </source>
</evidence>
<evidence type="ECO:0000256" key="1">
    <source>
        <dbReference type="ARBA" id="ARBA00008987"/>
    </source>
</evidence>
<dbReference type="FunFam" id="3.40.30.10:FF:000001">
    <property type="entry name" value="Thioredoxin"/>
    <property type="match status" value="1"/>
</dbReference>
<evidence type="ECO:0000256" key="3">
    <source>
        <dbReference type="ARBA" id="ARBA00022448"/>
    </source>
</evidence>
<feature type="site" description="Contributes to redox potential value" evidence="9">
    <location>
        <position position="32"/>
    </location>
</feature>
<evidence type="ECO:0000256" key="6">
    <source>
        <dbReference type="ARBA" id="ARBA00023284"/>
    </source>
</evidence>
<evidence type="ECO:0000256" key="7">
    <source>
        <dbReference type="NCBIfam" id="TIGR01068"/>
    </source>
</evidence>
<keyword evidence="6 10" id="KW-0676">Redox-active center</keyword>
<name>A0A926I5R0_9FIRM</name>
<dbReference type="Gene3D" id="3.40.30.10">
    <property type="entry name" value="Glutaredoxin"/>
    <property type="match status" value="1"/>
</dbReference>
<dbReference type="InterPro" id="IPR017937">
    <property type="entry name" value="Thioredoxin_CS"/>
</dbReference>
<dbReference type="EMBL" id="JACRST010000035">
    <property type="protein sequence ID" value="MBC8547730.1"/>
    <property type="molecule type" value="Genomic_DNA"/>
</dbReference>
<dbReference type="PANTHER" id="PTHR45663">
    <property type="entry name" value="GEO12009P1"/>
    <property type="match status" value="1"/>
</dbReference>
<dbReference type="InterPro" id="IPR036249">
    <property type="entry name" value="Thioredoxin-like_sf"/>
</dbReference>
<dbReference type="GO" id="GO:0005829">
    <property type="term" value="C:cytosol"/>
    <property type="evidence" value="ECO:0007669"/>
    <property type="project" value="TreeGrafter"/>
</dbReference>
<feature type="active site" description="Nucleophile" evidence="9">
    <location>
        <position position="34"/>
    </location>
</feature>
<evidence type="ECO:0000259" key="11">
    <source>
        <dbReference type="PROSITE" id="PS51352"/>
    </source>
</evidence>
<evidence type="ECO:0000256" key="10">
    <source>
        <dbReference type="PIRSR" id="PIRSR000077-4"/>
    </source>
</evidence>
<feature type="disulfide bond" description="Redox-active" evidence="10">
    <location>
        <begin position="31"/>
        <end position="34"/>
    </location>
</feature>
<keyword evidence="5 10" id="KW-1015">Disulfide bond</keyword>
<dbReference type="SUPFAM" id="SSF52833">
    <property type="entry name" value="Thioredoxin-like"/>
    <property type="match status" value="1"/>
</dbReference>
<proteinExistence type="inferred from homology"/>
<keyword evidence="13" id="KW-1185">Reference proteome</keyword>
<dbReference type="PROSITE" id="PS00194">
    <property type="entry name" value="THIOREDOXIN_1"/>
    <property type="match status" value="1"/>
</dbReference>
<dbReference type="GO" id="GO:0045454">
    <property type="term" value="P:cell redox homeostasis"/>
    <property type="evidence" value="ECO:0007669"/>
    <property type="project" value="TreeGrafter"/>
</dbReference>
<dbReference type="GO" id="GO:0015035">
    <property type="term" value="F:protein-disulfide reductase activity"/>
    <property type="evidence" value="ECO:0007669"/>
    <property type="project" value="UniProtKB-UniRule"/>
</dbReference>
<reference evidence="12" key="1">
    <citation type="submission" date="2020-08" db="EMBL/GenBank/DDBJ databases">
        <title>Genome public.</title>
        <authorList>
            <person name="Liu C."/>
            <person name="Sun Q."/>
        </authorList>
    </citation>
    <scope>NUCLEOTIDE SEQUENCE</scope>
    <source>
        <strain evidence="12">NSJ-31</strain>
    </source>
</reference>
<dbReference type="AlphaFoldDB" id="A0A926I5R0"/>
<comment type="similarity">
    <text evidence="1 8">Belongs to the thioredoxin family.</text>
</comment>
<keyword evidence="3" id="KW-0813">Transport</keyword>
<evidence type="ECO:0000256" key="2">
    <source>
        <dbReference type="ARBA" id="ARBA00020570"/>
    </source>
</evidence>